<evidence type="ECO:0000256" key="4">
    <source>
        <dbReference type="ARBA" id="ARBA00022989"/>
    </source>
</evidence>
<dbReference type="Gene3D" id="1.20.1250.20">
    <property type="entry name" value="MFS general substrate transporter like domains"/>
    <property type="match status" value="1"/>
</dbReference>
<dbReference type="PANTHER" id="PTHR23513">
    <property type="entry name" value="INTEGRAL MEMBRANE EFFLUX PROTEIN-RELATED"/>
    <property type="match status" value="1"/>
</dbReference>
<dbReference type="PANTHER" id="PTHR23513:SF11">
    <property type="entry name" value="STAPHYLOFERRIN A TRANSPORTER"/>
    <property type="match status" value="1"/>
</dbReference>
<dbReference type="Proteomes" id="UP001592528">
    <property type="component" value="Unassembled WGS sequence"/>
</dbReference>
<gene>
    <name evidence="7" type="ORF">ACEZDJ_07950</name>
</gene>
<feature type="transmembrane region" description="Helical" evidence="6">
    <location>
        <begin position="350"/>
        <end position="372"/>
    </location>
</feature>
<comment type="caution">
    <text evidence="7">The sequence shown here is derived from an EMBL/GenBank/DDBJ whole genome shotgun (WGS) entry which is preliminary data.</text>
</comment>
<feature type="transmembrane region" description="Helical" evidence="6">
    <location>
        <begin position="108"/>
        <end position="131"/>
    </location>
</feature>
<feature type="transmembrane region" description="Helical" evidence="6">
    <location>
        <begin position="152"/>
        <end position="168"/>
    </location>
</feature>
<keyword evidence="8" id="KW-1185">Reference proteome</keyword>
<dbReference type="InterPro" id="IPR036259">
    <property type="entry name" value="MFS_trans_sf"/>
</dbReference>
<evidence type="ECO:0000256" key="2">
    <source>
        <dbReference type="ARBA" id="ARBA00022475"/>
    </source>
</evidence>
<dbReference type="Pfam" id="PF07690">
    <property type="entry name" value="MFS_1"/>
    <property type="match status" value="1"/>
</dbReference>
<feature type="transmembrane region" description="Helical" evidence="6">
    <location>
        <begin position="378"/>
        <end position="396"/>
    </location>
</feature>
<evidence type="ECO:0000256" key="1">
    <source>
        <dbReference type="ARBA" id="ARBA00004651"/>
    </source>
</evidence>
<keyword evidence="5 6" id="KW-0472">Membrane</keyword>
<keyword evidence="3 6" id="KW-0812">Transmembrane</keyword>
<feature type="transmembrane region" description="Helical" evidence="6">
    <location>
        <begin position="17"/>
        <end position="40"/>
    </location>
</feature>
<keyword evidence="4 6" id="KW-1133">Transmembrane helix</keyword>
<feature type="transmembrane region" description="Helical" evidence="6">
    <location>
        <begin position="312"/>
        <end position="338"/>
    </location>
</feature>
<evidence type="ECO:0000313" key="7">
    <source>
        <dbReference type="EMBL" id="MFC1401218.1"/>
    </source>
</evidence>
<dbReference type="SUPFAM" id="SSF103473">
    <property type="entry name" value="MFS general substrate transporter"/>
    <property type="match status" value="1"/>
</dbReference>
<evidence type="ECO:0000256" key="6">
    <source>
        <dbReference type="SAM" id="Phobius"/>
    </source>
</evidence>
<feature type="transmembrane region" description="Helical" evidence="6">
    <location>
        <begin position="174"/>
        <end position="191"/>
    </location>
</feature>
<sequence>MGPRDGVGLSGIRDFRLLWISGLLASLGSQMSAIALPLLVLHRTGSPVEAGAVGSVSIGAVLIAMLPGGALADTVERRRLMRICDLGSTLVVGTLAVCVFLGRTPMLLVLPVAAVGAVMNTVYGPAALGLLRAMVPAELLGRATSRLQARGAATRLVGPIGGGALYALHPALPFAAEAVGLLLSTGCLTLVRTRSAPNRGTRSAFSRKEFAAGVGFILGRPYLRTVLLVFGLGLNAAFSAMMFVALATASHGGSSGIGGGTIVSLIAVGSLTGSLLAGKVPAELRPGTMIAATCWACTGTALLLPISQSPLYVGALCSLTIATASMGSVGFATSVLVATPEHLVGRVQSAAGFVSSLIQPLGPLAGGALLTVWGADTAYLVLGGVFLVCAALVSWAPSVRSEPAPVTTERAPAHREPVNP</sequence>
<accession>A0ABV6UID7</accession>
<comment type="subcellular location">
    <subcellularLocation>
        <location evidence="1">Cell membrane</location>
        <topology evidence="1">Multi-pass membrane protein</topology>
    </subcellularLocation>
</comment>
<proteinExistence type="predicted"/>
<evidence type="ECO:0000313" key="8">
    <source>
        <dbReference type="Proteomes" id="UP001592528"/>
    </source>
</evidence>
<feature type="transmembrane region" description="Helical" evidence="6">
    <location>
        <begin position="226"/>
        <end position="249"/>
    </location>
</feature>
<feature type="transmembrane region" description="Helical" evidence="6">
    <location>
        <begin position="289"/>
        <end position="306"/>
    </location>
</feature>
<feature type="transmembrane region" description="Helical" evidence="6">
    <location>
        <begin position="83"/>
        <end position="102"/>
    </location>
</feature>
<dbReference type="RefSeq" id="WP_051725577.1">
    <property type="nucleotide sequence ID" value="NZ_JBHEZZ010000003.1"/>
</dbReference>
<reference evidence="7 8" key="1">
    <citation type="submission" date="2024-09" db="EMBL/GenBank/DDBJ databases">
        <authorList>
            <person name="Lee S.D."/>
        </authorList>
    </citation>
    <scope>NUCLEOTIDE SEQUENCE [LARGE SCALE GENOMIC DNA]</scope>
    <source>
        <strain evidence="7 8">N1-5</strain>
    </source>
</reference>
<name>A0ABV6UID7_9ACTN</name>
<evidence type="ECO:0000256" key="3">
    <source>
        <dbReference type="ARBA" id="ARBA00022692"/>
    </source>
</evidence>
<feature type="transmembrane region" description="Helical" evidence="6">
    <location>
        <begin position="52"/>
        <end position="71"/>
    </location>
</feature>
<keyword evidence="2" id="KW-1003">Cell membrane</keyword>
<evidence type="ECO:0000256" key="5">
    <source>
        <dbReference type="ARBA" id="ARBA00023136"/>
    </source>
</evidence>
<feature type="transmembrane region" description="Helical" evidence="6">
    <location>
        <begin position="255"/>
        <end position="277"/>
    </location>
</feature>
<protein>
    <submittedName>
        <fullName evidence="7">MFS transporter</fullName>
    </submittedName>
</protein>
<organism evidence="7 8">
    <name type="scientific">Streptacidiphilus cavernicola</name>
    <dbReference type="NCBI Taxonomy" id="3342716"/>
    <lineage>
        <taxon>Bacteria</taxon>
        <taxon>Bacillati</taxon>
        <taxon>Actinomycetota</taxon>
        <taxon>Actinomycetes</taxon>
        <taxon>Kitasatosporales</taxon>
        <taxon>Streptomycetaceae</taxon>
        <taxon>Streptacidiphilus</taxon>
    </lineage>
</organism>
<dbReference type="InterPro" id="IPR011701">
    <property type="entry name" value="MFS"/>
</dbReference>
<dbReference type="CDD" id="cd06173">
    <property type="entry name" value="MFS_MefA_like"/>
    <property type="match status" value="1"/>
</dbReference>
<dbReference type="EMBL" id="JBHEZZ010000003">
    <property type="protein sequence ID" value="MFC1401218.1"/>
    <property type="molecule type" value="Genomic_DNA"/>
</dbReference>